<dbReference type="InterPro" id="IPR003488">
    <property type="entry name" value="DprA"/>
</dbReference>
<dbReference type="Gene3D" id="1.10.10.10">
    <property type="entry name" value="Winged helix-like DNA-binding domain superfamily/Winged helix DNA-binding domain"/>
    <property type="match status" value="1"/>
</dbReference>
<proteinExistence type="inferred from homology"/>
<evidence type="ECO:0000313" key="5">
    <source>
        <dbReference type="Proteomes" id="UP000034539"/>
    </source>
</evidence>
<dbReference type="AlphaFoldDB" id="A0A0G0T7Y9"/>
<dbReference type="GO" id="GO:0009294">
    <property type="term" value="P:DNA-mediated transformation"/>
    <property type="evidence" value="ECO:0007669"/>
    <property type="project" value="InterPro"/>
</dbReference>
<evidence type="ECO:0000259" key="2">
    <source>
        <dbReference type="Pfam" id="PF02481"/>
    </source>
</evidence>
<feature type="domain" description="Smf/DprA SLOG" evidence="2">
    <location>
        <begin position="81"/>
        <end position="292"/>
    </location>
</feature>
<feature type="domain" description="DprA winged helix" evidence="3">
    <location>
        <begin position="309"/>
        <end position="361"/>
    </location>
</feature>
<dbReference type="Pfam" id="PF17782">
    <property type="entry name" value="WHD_DprA"/>
    <property type="match status" value="1"/>
</dbReference>
<dbReference type="PANTHER" id="PTHR43022:SF1">
    <property type="entry name" value="PROTEIN SMF"/>
    <property type="match status" value="1"/>
</dbReference>
<dbReference type="Proteomes" id="UP000034539">
    <property type="component" value="Unassembled WGS sequence"/>
</dbReference>
<dbReference type="SUPFAM" id="SSF47781">
    <property type="entry name" value="RuvA domain 2-like"/>
    <property type="match status" value="1"/>
</dbReference>
<gene>
    <name evidence="4" type="ORF">UT63_C0008G0011</name>
</gene>
<comment type="similarity">
    <text evidence="1">Belongs to the DprA/Smf family.</text>
</comment>
<protein>
    <submittedName>
        <fullName evidence="4">Protecting protein DprA protein</fullName>
    </submittedName>
</protein>
<evidence type="ECO:0000259" key="3">
    <source>
        <dbReference type="Pfam" id="PF17782"/>
    </source>
</evidence>
<dbReference type="InterPro" id="IPR010994">
    <property type="entry name" value="RuvA_2-like"/>
</dbReference>
<dbReference type="Gene3D" id="3.40.50.450">
    <property type="match status" value="1"/>
</dbReference>
<evidence type="ECO:0000313" key="4">
    <source>
        <dbReference type="EMBL" id="KKR34012.1"/>
    </source>
</evidence>
<dbReference type="SUPFAM" id="SSF102405">
    <property type="entry name" value="MCP/YpsA-like"/>
    <property type="match status" value="1"/>
</dbReference>
<dbReference type="InterPro" id="IPR057666">
    <property type="entry name" value="DrpA_SLOG"/>
</dbReference>
<organism evidence="4 5">
    <name type="scientific">Candidatus Gottesmanbacteria bacterium GW2011_GWC2_39_8</name>
    <dbReference type="NCBI Taxonomy" id="1618450"/>
    <lineage>
        <taxon>Bacteria</taxon>
        <taxon>Candidatus Gottesmaniibacteriota</taxon>
    </lineage>
</organism>
<dbReference type="InterPro" id="IPR036388">
    <property type="entry name" value="WH-like_DNA-bd_sf"/>
</dbReference>
<reference evidence="4 5" key="1">
    <citation type="journal article" date="2015" name="Nature">
        <title>rRNA introns, odd ribosomes, and small enigmatic genomes across a large radiation of phyla.</title>
        <authorList>
            <person name="Brown C.T."/>
            <person name="Hug L.A."/>
            <person name="Thomas B.C."/>
            <person name="Sharon I."/>
            <person name="Castelle C.J."/>
            <person name="Singh A."/>
            <person name="Wilkins M.J."/>
            <person name="Williams K.H."/>
            <person name="Banfield J.F."/>
        </authorList>
    </citation>
    <scope>NUCLEOTIDE SEQUENCE [LARGE SCALE GENOMIC DNA]</scope>
</reference>
<dbReference type="PANTHER" id="PTHR43022">
    <property type="entry name" value="PROTEIN SMF"/>
    <property type="match status" value="1"/>
</dbReference>
<dbReference type="EMBL" id="LBXN01000008">
    <property type="protein sequence ID" value="KKR34012.1"/>
    <property type="molecule type" value="Genomic_DNA"/>
</dbReference>
<name>A0A0G0T7Y9_9BACT</name>
<sequence>MNSSKDRIYWLGFSAFPGIGPLRFKLLLGYFKTAENIWKASSEKLLKVGLGPKLTSKFCAFRREFELEKYQEDLDKKSVHYLILTDEKYPKLLRQIKDAPFVLYIKGKKTGEWDISKTIGVVGTRKVTGYGKEVTQRLTRELVNYGFTIVSGMALGVDAVAHETALTSGSKTIAVLGSGVDLVYPPSNKYIYDHIVDGGGAVVSEFPLGMFTDKGLFPSRNRIISGLSLGVLVTEGAEDSGSLITASYAAEQGREVFAVPGPITSYLSKGPTKLIRAGAKLVESAEDIMEELNIKASKTQRCKDTKKIKGDTQEEEKILKLLENEGLTGDEIIRLMALDSSKTNSLLTMMEVKGMIKCVEGRYQITI</sequence>
<dbReference type="InterPro" id="IPR041614">
    <property type="entry name" value="DprA_WH"/>
</dbReference>
<dbReference type="NCBIfam" id="TIGR00732">
    <property type="entry name" value="dprA"/>
    <property type="match status" value="1"/>
</dbReference>
<accession>A0A0G0T7Y9</accession>
<evidence type="ECO:0000256" key="1">
    <source>
        <dbReference type="ARBA" id="ARBA00006525"/>
    </source>
</evidence>
<dbReference type="Pfam" id="PF02481">
    <property type="entry name" value="DNA_processg_A"/>
    <property type="match status" value="1"/>
</dbReference>
<dbReference type="PATRIC" id="fig|1618450.3.peg.261"/>
<comment type="caution">
    <text evidence="4">The sequence shown here is derived from an EMBL/GenBank/DDBJ whole genome shotgun (WGS) entry which is preliminary data.</text>
</comment>